<protein>
    <submittedName>
        <fullName evidence="1">Uncharacterized protein</fullName>
    </submittedName>
</protein>
<evidence type="ECO:0000313" key="2">
    <source>
        <dbReference type="Proteomes" id="UP000315200"/>
    </source>
</evidence>
<proteinExistence type="predicted"/>
<accession>A0A1I2XG10</accession>
<evidence type="ECO:0000313" key="1">
    <source>
        <dbReference type="EMBL" id="GEA35055.1"/>
    </source>
</evidence>
<name>A0A1I2XG10_9FIRM</name>
<dbReference type="AlphaFoldDB" id="A0A1I2XG10"/>
<gene>
    <name evidence="1" type="ORF">Ccl03g_07680</name>
</gene>
<organism evidence="1 2">
    <name type="scientific">Enterocloster clostridioformis</name>
    <dbReference type="NCBI Taxonomy" id="1531"/>
    <lineage>
        <taxon>Bacteria</taxon>
        <taxon>Bacillati</taxon>
        <taxon>Bacillota</taxon>
        <taxon>Clostridia</taxon>
        <taxon>Lachnospirales</taxon>
        <taxon>Lachnospiraceae</taxon>
        <taxon>Enterocloster</taxon>
    </lineage>
</organism>
<sequence length="117" mass="13494">MELKDRVVVIDEKNMAVLSYLYGEMNIDDLGKVVNKHLCACLDEIEEDLTMANRVPHCSECEYLKCVDYMYKNYYCDHEYRTDDMGKVGVDNPPETSPAWCPKRAKFNIMGGLNNGR</sequence>
<reference evidence="1 2" key="1">
    <citation type="submission" date="2019-06" db="EMBL/GenBank/DDBJ databases">
        <title>Draft genome sequence of [Clostridium] clostridioforme NBRC 113352.</title>
        <authorList>
            <person name="Miura T."/>
            <person name="Furukawa M."/>
            <person name="Shimamura M."/>
            <person name="Ohyama Y."/>
            <person name="Yamazoe A."/>
            <person name="Kawasaki H."/>
        </authorList>
    </citation>
    <scope>NUCLEOTIDE SEQUENCE [LARGE SCALE GENOMIC DNA]</scope>
    <source>
        <strain evidence="1 2">NBRC 113352</strain>
    </source>
</reference>
<dbReference type="EMBL" id="BJLB01000001">
    <property type="protein sequence ID" value="GEA35055.1"/>
    <property type="molecule type" value="Genomic_DNA"/>
</dbReference>
<dbReference type="RefSeq" id="WP_074926356.1">
    <property type="nucleotide sequence ID" value="NZ_BJLB01000001.1"/>
</dbReference>
<dbReference type="Proteomes" id="UP000315200">
    <property type="component" value="Unassembled WGS sequence"/>
</dbReference>
<comment type="caution">
    <text evidence="1">The sequence shown here is derived from an EMBL/GenBank/DDBJ whole genome shotgun (WGS) entry which is preliminary data.</text>
</comment>